<feature type="non-terminal residue" evidence="2">
    <location>
        <position position="108"/>
    </location>
</feature>
<dbReference type="EMBL" id="CP144699">
    <property type="protein sequence ID" value="WVZ20119.1"/>
    <property type="molecule type" value="Genomic_DNA"/>
</dbReference>
<gene>
    <name evidence="2" type="ORF">V8G54_007441</name>
</gene>
<evidence type="ECO:0000313" key="2">
    <source>
        <dbReference type="EMBL" id="WVZ20119.1"/>
    </source>
</evidence>
<sequence length="108" mass="11143">MRELTRVTSLAVPLPVIRACRGGVEELAGVPAASLLGGVDVGTLGPVVGPATWTGEDLEVEHPEMIGGEGGGVGHIERERGDRSSVCGGGVPEGYLNIGCHVFEIWIL</sequence>
<name>A0AAQ3S929_VIGMU</name>
<accession>A0AAQ3S929</accession>
<keyword evidence="3" id="KW-1185">Reference proteome</keyword>
<dbReference type="AlphaFoldDB" id="A0AAQ3S929"/>
<evidence type="ECO:0000256" key="1">
    <source>
        <dbReference type="SAM" id="MobiDB-lite"/>
    </source>
</evidence>
<evidence type="ECO:0000313" key="3">
    <source>
        <dbReference type="Proteomes" id="UP001374535"/>
    </source>
</evidence>
<dbReference type="Proteomes" id="UP001374535">
    <property type="component" value="Chromosome 2"/>
</dbReference>
<feature type="region of interest" description="Disordered" evidence="1">
    <location>
        <begin position="63"/>
        <end position="85"/>
    </location>
</feature>
<protein>
    <submittedName>
        <fullName evidence="2">Uncharacterized protein</fullName>
    </submittedName>
</protein>
<proteinExistence type="predicted"/>
<reference evidence="2 3" key="1">
    <citation type="journal article" date="2023" name="Life. Sci Alliance">
        <title>Evolutionary insights into 3D genome organization and epigenetic landscape of Vigna mungo.</title>
        <authorList>
            <person name="Junaid A."/>
            <person name="Singh B."/>
            <person name="Bhatia S."/>
        </authorList>
    </citation>
    <scope>NUCLEOTIDE SEQUENCE [LARGE SCALE GENOMIC DNA]</scope>
    <source>
        <strain evidence="2">Urdbean</strain>
    </source>
</reference>
<organism evidence="2 3">
    <name type="scientific">Vigna mungo</name>
    <name type="common">Black gram</name>
    <name type="synonym">Phaseolus mungo</name>
    <dbReference type="NCBI Taxonomy" id="3915"/>
    <lineage>
        <taxon>Eukaryota</taxon>
        <taxon>Viridiplantae</taxon>
        <taxon>Streptophyta</taxon>
        <taxon>Embryophyta</taxon>
        <taxon>Tracheophyta</taxon>
        <taxon>Spermatophyta</taxon>
        <taxon>Magnoliopsida</taxon>
        <taxon>eudicotyledons</taxon>
        <taxon>Gunneridae</taxon>
        <taxon>Pentapetalae</taxon>
        <taxon>rosids</taxon>
        <taxon>fabids</taxon>
        <taxon>Fabales</taxon>
        <taxon>Fabaceae</taxon>
        <taxon>Papilionoideae</taxon>
        <taxon>50 kb inversion clade</taxon>
        <taxon>NPAAA clade</taxon>
        <taxon>indigoferoid/millettioid clade</taxon>
        <taxon>Phaseoleae</taxon>
        <taxon>Vigna</taxon>
    </lineage>
</organism>